<dbReference type="STRING" id="79200.A0A175YDM9"/>
<dbReference type="Proteomes" id="UP000077755">
    <property type="component" value="Chromosome 9"/>
</dbReference>
<dbReference type="EMBL" id="CP093351">
    <property type="protein sequence ID" value="WOH13841.1"/>
    <property type="molecule type" value="Genomic_DNA"/>
</dbReference>
<dbReference type="InterPro" id="IPR012442">
    <property type="entry name" value="DUF1645_plant"/>
</dbReference>
<sequence>MFQLEKSGTGSPQERRSSSSATINFVDPEFEGCDETEDFAFEFNERLDIHSRTADELFDGGKIKLLQQQQPKMHEHFNGVCVETTRRDDMLLEGNDDRRGRGRGRERVYYSSSSRRQIFSRSLSPVRSSTRAIELGHDEKCCSKNSSFLSSSSSSNSSNWYGRWKLTDILLFRNSSDGYAINRKYEKLKKMRSRNEDLSKNSSLGSNRTACVSMLNKKKKVGGDEWQHYKVYQAAAEEMRRKTFLPYRRNIISCMDMDSSVF</sequence>
<reference evidence="2" key="1">
    <citation type="journal article" date="2016" name="Nat. Genet.">
        <title>A high-quality carrot genome assembly provides new insights into carotenoid accumulation and asterid genome evolution.</title>
        <authorList>
            <person name="Iorizzo M."/>
            <person name="Ellison S."/>
            <person name="Senalik D."/>
            <person name="Zeng P."/>
            <person name="Satapoomin P."/>
            <person name="Huang J."/>
            <person name="Bowman M."/>
            <person name="Iovene M."/>
            <person name="Sanseverino W."/>
            <person name="Cavagnaro P."/>
            <person name="Yildiz M."/>
            <person name="Macko-Podgorni A."/>
            <person name="Moranska E."/>
            <person name="Grzebelus E."/>
            <person name="Grzebelus D."/>
            <person name="Ashrafi H."/>
            <person name="Zheng Z."/>
            <person name="Cheng S."/>
            <person name="Spooner D."/>
            <person name="Van Deynze A."/>
            <person name="Simon P."/>
        </authorList>
    </citation>
    <scope>NUCLEOTIDE SEQUENCE [LARGE SCALE GENOMIC DNA]</scope>
    <source>
        <tissue evidence="2">Leaf</tissue>
    </source>
</reference>
<protein>
    <submittedName>
        <fullName evidence="2">Uncharacterized protein</fullName>
    </submittedName>
</protein>
<dbReference type="Pfam" id="PF07816">
    <property type="entry name" value="DUF1645"/>
    <property type="match status" value="1"/>
</dbReference>
<organism evidence="2">
    <name type="scientific">Daucus carota subsp. sativus</name>
    <name type="common">Carrot</name>
    <dbReference type="NCBI Taxonomy" id="79200"/>
    <lineage>
        <taxon>Eukaryota</taxon>
        <taxon>Viridiplantae</taxon>
        <taxon>Streptophyta</taxon>
        <taxon>Embryophyta</taxon>
        <taxon>Tracheophyta</taxon>
        <taxon>Spermatophyta</taxon>
        <taxon>Magnoliopsida</taxon>
        <taxon>eudicotyledons</taxon>
        <taxon>Gunneridae</taxon>
        <taxon>Pentapetalae</taxon>
        <taxon>asterids</taxon>
        <taxon>campanulids</taxon>
        <taxon>Apiales</taxon>
        <taxon>Apiaceae</taxon>
        <taxon>Apioideae</taxon>
        <taxon>Scandiceae</taxon>
        <taxon>Daucinae</taxon>
        <taxon>Daucus</taxon>
        <taxon>Daucus sect. Daucus</taxon>
    </lineage>
</organism>
<dbReference type="AlphaFoldDB" id="A0A175YDM9"/>
<dbReference type="Gramene" id="KZM81410">
    <property type="protein sequence ID" value="KZM81410"/>
    <property type="gene ID" value="DCAR_029023"/>
</dbReference>
<evidence type="ECO:0000313" key="2">
    <source>
        <dbReference type="EMBL" id="KZM81410.1"/>
    </source>
</evidence>
<proteinExistence type="predicted"/>
<name>A0A175YDM9_DAUCS</name>
<evidence type="ECO:0000313" key="4">
    <source>
        <dbReference type="Proteomes" id="UP000077755"/>
    </source>
</evidence>
<accession>A0A175YDM9</accession>
<evidence type="ECO:0000313" key="3">
    <source>
        <dbReference type="EMBL" id="WOH13841.1"/>
    </source>
</evidence>
<dbReference type="KEGG" id="dcr:108202205"/>
<dbReference type="OMA" id="THELHYR"/>
<evidence type="ECO:0000256" key="1">
    <source>
        <dbReference type="SAM" id="MobiDB-lite"/>
    </source>
</evidence>
<dbReference type="OrthoDB" id="667051at2759"/>
<dbReference type="EMBL" id="LNRQ01000009">
    <property type="protein sequence ID" value="KZM81410.1"/>
    <property type="molecule type" value="Genomic_DNA"/>
</dbReference>
<dbReference type="PANTHER" id="PTHR33095">
    <property type="entry name" value="OS07G0619500 PROTEIN"/>
    <property type="match status" value="1"/>
</dbReference>
<gene>
    <name evidence="2" type="ORF">DCAR_029023</name>
    <name evidence="3" type="ORF">DCAR_0933352</name>
</gene>
<keyword evidence="4" id="KW-1185">Reference proteome</keyword>
<dbReference type="PANTHER" id="PTHR33095:SF81">
    <property type="entry name" value="OS07G0619500 PROTEIN"/>
    <property type="match status" value="1"/>
</dbReference>
<feature type="region of interest" description="Disordered" evidence="1">
    <location>
        <begin position="1"/>
        <end position="23"/>
    </location>
</feature>
<reference evidence="3" key="2">
    <citation type="submission" date="2022-03" db="EMBL/GenBank/DDBJ databases">
        <title>Draft title - Genomic analysis of global carrot germplasm unveils the trajectory of domestication and the origin of high carotenoid orange carrot.</title>
        <authorList>
            <person name="Iorizzo M."/>
            <person name="Ellison S."/>
            <person name="Senalik D."/>
            <person name="Macko-Podgorni A."/>
            <person name="Grzebelus D."/>
            <person name="Bostan H."/>
            <person name="Rolling W."/>
            <person name="Curaba J."/>
            <person name="Simon P."/>
        </authorList>
    </citation>
    <scope>NUCLEOTIDE SEQUENCE</scope>
    <source>
        <tissue evidence="3">Leaf</tissue>
    </source>
</reference>